<keyword evidence="2" id="KW-1185">Reference proteome</keyword>
<protein>
    <submittedName>
        <fullName evidence="1">Uncharacterized protein</fullName>
    </submittedName>
</protein>
<proteinExistence type="predicted"/>
<dbReference type="OrthoDB" id="6976379at2"/>
<dbReference type="RefSeq" id="WP_127071419.1">
    <property type="nucleotide sequence ID" value="NZ_BMKB01000013.1"/>
</dbReference>
<dbReference type="Proteomes" id="UP000596977">
    <property type="component" value="Unassembled WGS sequence"/>
</dbReference>
<evidence type="ECO:0000313" key="1">
    <source>
        <dbReference type="EMBL" id="GGA64975.1"/>
    </source>
</evidence>
<name>A0A916W3R8_9HYPH</name>
<sequence>MSQTFPVAGRKIYIGPVITAPTGPGAEFTANDFLAPNDPEWTPIGKWQTAGALGGDQQTITTPYINEDWEDVQMGTKNPGVQQHTFGVVEGDPGQVAIYAAAGDKRLRQFLVEFPDAPENGTPSYRLFAAYVKEPAEQGGDANTAGMMQVELVRAKNMVRIAATGDMPPVNTFPPFIYGDAQVGEIVESNNGNWTGADSFAQLWQASADGVGGWAAAGGTNNAANLTVDGDNEGDYLRLRVTATGTGGDTVAYSNVIGPVIPA</sequence>
<gene>
    <name evidence="1" type="ORF">GCM10011499_39280</name>
</gene>
<comment type="caution">
    <text evidence="1">The sequence shown here is derived from an EMBL/GenBank/DDBJ whole genome shotgun (WGS) entry which is preliminary data.</text>
</comment>
<dbReference type="AlphaFoldDB" id="A0A916W3R8"/>
<evidence type="ECO:0000313" key="2">
    <source>
        <dbReference type="Proteomes" id="UP000596977"/>
    </source>
</evidence>
<reference evidence="1 2" key="1">
    <citation type="journal article" date="2014" name="Int. J. Syst. Evol. Microbiol.">
        <title>Complete genome sequence of Corynebacterium casei LMG S-19264T (=DSM 44701T), isolated from a smear-ripened cheese.</title>
        <authorList>
            <consortium name="US DOE Joint Genome Institute (JGI-PGF)"/>
            <person name="Walter F."/>
            <person name="Albersmeier A."/>
            <person name="Kalinowski J."/>
            <person name="Ruckert C."/>
        </authorList>
    </citation>
    <scope>NUCLEOTIDE SEQUENCE [LARGE SCALE GENOMIC DNA]</scope>
    <source>
        <strain evidence="1 2">CGMCC 1.15896</strain>
    </source>
</reference>
<dbReference type="Gene3D" id="4.10.410.40">
    <property type="match status" value="1"/>
</dbReference>
<organism evidence="1 2">
    <name type="scientific">Pelagibacterium lentulum</name>
    <dbReference type="NCBI Taxonomy" id="2029865"/>
    <lineage>
        <taxon>Bacteria</taxon>
        <taxon>Pseudomonadati</taxon>
        <taxon>Pseudomonadota</taxon>
        <taxon>Alphaproteobacteria</taxon>
        <taxon>Hyphomicrobiales</taxon>
        <taxon>Devosiaceae</taxon>
        <taxon>Pelagibacterium</taxon>
    </lineage>
</organism>
<dbReference type="EMBL" id="BMKB01000013">
    <property type="protein sequence ID" value="GGA64975.1"/>
    <property type="molecule type" value="Genomic_DNA"/>
</dbReference>
<accession>A0A916W3R8</accession>